<dbReference type="GO" id="GO:0003700">
    <property type="term" value="F:DNA-binding transcription factor activity"/>
    <property type="evidence" value="ECO:0007669"/>
    <property type="project" value="InterPro"/>
</dbReference>
<dbReference type="InterPro" id="IPR000524">
    <property type="entry name" value="Tscrpt_reg_HTH_GntR"/>
</dbReference>
<protein>
    <recommendedName>
        <fullName evidence="6">Pyruvate dehydrogenase complex repressor</fullName>
    </recommendedName>
</protein>
<dbReference type="RefSeq" id="WP_088917890.1">
    <property type="nucleotide sequence ID" value="NZ_CP018632.1"/>
</dbReference>
<keyword evidence="9" id="KW-1185">Reference proteome</keyword>
<proteinExistence type="predicted"/>
<dbReference type="KEGG" id="gai:IMCC3135_12500"/>
<dbReference type="PROSITE" id="PS50949">
    <property type="entry name" value="HTH_GNTR"/>
    <property type="match status" value="1"/>
</dbReference>
<keyword evidence="2" id="KW-0805">Transcription regulation</keyword>
<feature type="domain" description="HTH gntR-type" evidence="7">
    <location>
        <begin position="12"/>
        <end position="80"/>
    </location>
</feature>
<dbReference type="Gene3D" id="1.10.10.10">
    <property type="entry name" value="Winged helix-like DNA-binding domain superfamily/Winged helix DNA-binding domain"/>
    <property type="match status" value="1"/>
</dbReference>
<evidence type="ECO:0000313" key="9">
    <source>
        <dbReference type="Proteomes" id="UP000250079"/>
    </source>
</evidence>
<reference evidence="8 9" key="1">
    <citation type="submission" date="2016-12" db="EMBL/GenBank/DDBJ databases">
        <authorList>
            <person name="Song W.-J."/>
            <person name="Kurnit D.M."/>
        </authorList>
    </citation>
    <scope>NUCLEOTIDE SEQUENCE [LARGE SCALE GENOMIC DNA]</scope>
    <source>
        <strain evidence="8 9">IMCC3135</strain>
    </source>
</reference>
<name>A0A2Z2NS77_9GAMM</name>
<dbReference type="InterPro" id="IPR011711">
    <property type="entry name" value="GntR_C"/>
</dbReference>
<evidence type="ECO:0000256" key="2">
    <source>
        <dbReference type="ARBA" id="ARBA00023015"/>
    </source>
</evidence>
<evidence type="ECO:0000256" key="4">
    <source>
        <dbReference type="ARBA" id="ARBA00023163"/>
    </source>
</evidence>
<keyword evidence="3" id="KW-0238">DNA-binding</keyword>
<dbReference type="SMART" id="SM00895">
    <property type="entry name" value="FCD"/>
    <property type="match status" value="1"/>
</dbReference>
<evidence type="ECO:0000256" key="3">
    <source>
        <dbReference type="ARBA" id="ARBA00023125"/>
    </source>
</evidence>
<evidence type="ECO:0000256" key="6">
    <source>
        <dbReference type="ARBA" id="ARBA00039592"/>
    </source>
</evidence>
<dbReference type="Proteomes" id="UP000250079">
    <property type="component" value="Chromosome"/>
</dbReference>
<dbReference type="EMBL" id="CP018632">
    <property type="protein sequence ID" value="ASJ72588.1"/>
    <property type="molecule type" value="Genomic_DNA"/>
</dbReference>
<gene>
    <name evidence="8" type="primary">pdhR</name>
    <name evidence="8" type="ORF">IMCC3135_12500</name>
</gene>
<evidence type="ECO:0000256" key="5">
    <source>
        <dbReference type="ARBA" id="ARBA00037357"/>
    </source>
</evidence>
<dbReference type="Pfam" id="PF00392">
    <property type="entry name" value="GntR"/>
    <property type="match status" value="1"/>
</dbReference>
<dbReference type="Pfam" id="PF07729">
    <property type="entry name" value="FCD"/>
    <property type="match status" value="1"/>
</dbReference>
<dbReference type="CDD" id="cd07377">
    <property type="entry name" value="WHTH_GntR"/>
    <property type="match status" value="1"/>
</dbReference>
<comment type="function">
    <text evidence="5">Transcriptional repressor for the pyruvate dehydrogenase complex genes aceEF and lpd.</text>
</comment>
<dbReference type="PRINTS" id="PR00035">
    <property type="entry name" value="HTHGNTR"/>
</dbReference>
<evidence type="ECO:0000313" key="8">
    <source>
        <dbReference type="EMBL" id="ASJ72588.1"/>
    </source>
</evidence>
<keyword evidence="8" id="KW-0670">Pyruvate</keyword>
<dbReference type="PANTHER" id="PTHR43537">
    <property type="entry name" value="TRANSCRIPTIONAL REGULATOR, GNTR FAMILY"/>
    <property type="match status" value="1"/>
</dbReference>
<dbReference type="SMART" id="SM00345">
    <property type="entry name" value="HTH_GNTR"/>
    <property type="match status" value="1"/>
</dbReference>
<dbReference type="Gene3D" id="1.20.120.530">
    <property type="entry name" value="GntR ligand-binding domain-like"/>
    <property type="match status" value="1"/>
</dbReference>
<dbReference type="PANTHER" id="PTHR43537:SF34">
    <property type="entry name" value="PYRUVATE DEHYDROGENASE COMPLEX REPRESSOR"/>
    <property type="match status" value="1"/>
</dbReference>
<evidence type="ECO:0000259" key="7">
    <source>
        <dbReference type="PROSITE" id="PS50949"/>
    </source>
</evidence>
<sequence length="255" mass="28402">MPHTVFEPIEHTSVVESVIEQIEMLILNGILRDGARLPAERDLALQLGVSRPKVREAFKILENNELITVRHGEGTFVAPLIGSAMSPALIALYSRHQNAFLDYLEFRAEQEGFAAGLAAARATHADKEILASIIVKLETAHATDDTDASQDADIEFHAAIIDASHNSLLVHTMSSIYSLTRQNLFYNRSFLRAMDGSGEQLLAQHQQIFDAILEGNPERSTKAARDHIAFVQRSYLEEESRAQRDQVSSRRLALM</sequence>
<dbReference type="InterPro" id="IPR036390">
    <property type="entry name" value="WH_DNA-bd_sf"/>
</dbReference>
<dbReference type="OrthoDB" id="5450856at2"/>
<dbReference type="SUPFAM" id="SSF48008">
    <property type="entry name" value="GntR ligand-binding domain-like"/>
    <property type="match status" value="1"/>
</dbReference>
<dbReference type="SUPFAM" id="SSF46785">
    <property type="entry name" value="Winged helix' DNA-binding domain"/>
    <property type="match status" value="1"/>
</dbReference>
<dbReference type="InterPro" id="IPR036388">
    <property type="entry name" value="WH-like_DNA-bd_sf"/>
</dbReference>
<keyword evidence="1" id="KW-0678">Repressor</keyword>
<accession>A0A2Z2NS77</accession>
<evidence type="ECO:0000256" key="1">
    <source>
        <dbReference type="ARBA" id="ARBA00022491"/>
    </source>
</evidence>
<dbReference type="InterPro" id="IPR008920">
    <property type="entry name" value="TF_FadR/GntR_C"/>
</dbReference>
<keyword evidence="4" id="KW-0804">Transcription</keyword>
<dbReference type="AlphaFoldDB" id="A0A2Z2NS77"/>
<dbReference type="GO" id="GO:0003677">
    <property type="term" value="F:DNA binding"/>
    <property type="evidence" value="ECO:0007669"/>
    <property type="project" value="UniProtKB-KW"/>
</dbReference>
<organism evidence="8 9">
    <name type="scientific">Granulosicoccus antarcticus IMCC3135</name>
    <dbReference type="NCBI Taxonomy" id="1192854"/>
    <lineage>
        <taxon>Bacteria</taxon>
        <taxon>Pseudomonadati</taxon>
        <taxon>Pseudomonadota</taxon>
        <taxon>Gammaproteobacteria</taxon>
        <taxon>Chromatiales</taxon>
        <taxon>Granulosicoccaceae</taxon>
        <taxon>Granulosicoccus</taxon>
    </lineage>
</organism>